<feature type="transmembrane region" description="Helical" evidence="12">
    <location>
        <begin position="71"/>
        <end position="95"/>
    </location>
</feature>
<evidence type="ECO:0000256" key="4">
    <source>
        <dbReference type="ARBA" id="ARBA00022670"/>
    </source>
</evidence>
<name>A0ABT6DIY1_9BACT</name>
<dbReference type="Proteomes" id="UP001152321">
    <property type="component" value="Unassembled WGS sequence"/>
</dbReference>
<keyword evidence="6" id="KW-0479">Metal-binding</keyword>
<evidence type="ECO:0000256" key="10">
    <source>
        <dbReference type="ARBA" id="ARBA00023049"/>
    </source>
</evidence>
<protein>
    <submittedName>
        <fullName evidence="14">M48 family metallopeptidase</fullName>
    </submittedName>
</protein>
<dbReference type="Pfam" id="PF01435">
    <property type="entry name" value="Peptidase_M48"/>
    <property type="match status" value="1"/>
</dbReference>
<keyword evidence="4" id="KW-0645">Protease</keyword>
<gene>
    <name evidence="14" type="ORF">NWE73_08875</name>
</gene>
<reference evidence="14" key="1">
    <citation type="submission" date="2022-08" db="EMBL/GenBank/DDBJ databases">
        <title>Novel Bdellovibrio Species Isolated from Svalbard: Designation Bdellovibrio svalbardensis.</title>
        <authorList>
            <person name="Mitchell R.J."/>
            <person name="Choi S.Y."/>
        </authorList>
    </citation>
    <scope>NUCLEOTIDE SEQUENCE</scope>
    <source>
        <strain evidence="14">PAP01</strain>
    </source>
</reference>
<keyword evidence="7" id="KW-0378">Hydrolase</keyword>
<dbReference type="InterPro" id="IPR001915">
    <property type="entry name" value="Peptidase_M48"/>
</dbReference>
<evidence type="ECO:0000256" key="9">
    <source>
        <dbReference type="ARBA" id="ARBA00022989"/>
    </source>
</evidence>
<evidence type="ECO:0000256" key="6">
    <source>
        <dbReference type="ARBA" id="ARBA00022723"/>
    </source>
</evidence>
<evidence type="ECO:0000256" key="3">
    <source>
        <dbReference type="ARBA" id="ARBA00022475"/>
    </source>
</evidence>
<dbReference type="EMBL" id="JANRMI010000002">
    <property type="protein sequence ID" value="MDG0816474.1"/>
    <property type="molecule type" value="Genomic_DNA"/>
</dbReference>
<comment type="caution">
    <text evidence="14">The sequence shown here is derived from an EMBL/GenBank/DDBJ whole genome shotgun (WGS) entry which is preliminary data.</text>
</comment>
<evidence type="ECO:0000256" key="5">
    <source>
        <dbReference type="ARBA" id="ARBA00022692"/>
    </source>
</evidence>
<keyword evidence="10" id="KW-0482">Metalloprotease</keyword>
<evidence type="ECO:0000256" key="2">
    <source>
        <dbReference type="ARBA" id="ARBA00004651"/>
    </source>
</evidence>
<dbReference type="PANTHER" id="PTHR43221">
    <property type="entry name" value="PROTEASE HTPX"/>
    <property type="match status" value="1"/>
</dbReference>
<accession>A0ABT6DIY1</accession>
<evidence type="ECO:0000256" key="12">
    <source>
        <dbReference type="SAM" id="Phobius"/>
    </source>
</evidence>
<evidence type="ECO:0000256" key="1">
    <source>
        <dbReference type="ARBA" id="ARBA00001947"/>
    </source>
</evidence>
<dbReference type="Gene3D" id="3.30.2010.10">
    <property type="entry name" value="Metalloproteases ('zincins'), catalytic domain"/>
    <property type="match status" value="1"/>
</dbReference>
<dbReference type="CDD" id="cd07328">
    <property type="entry name" value="M48_Ste24p_like"/>
    <property type="match status" value="1"/>
</dbReference>
<evidence type="ECO:0000313" key="15">
    <source>
        <dbReference type="Proteomes" id="UP001152321"/>
    </source>
</evidence>
<evidence type="ECO:0000256" key="8">
    <source>
        <dbReference type="ARBA" id="ARBA00022833"/>
    </source>
</evidence>
<keyword evidence="15" id="KW-1185">Reference proteome</keyword>
<comment type="cofactor">
    <cofactor evidence="1">
        <name>Zn(2+)</name>
        <dbReference type="ChEBI" id="CHEBI:29105"/>
    </cofactor>
</comment>
<keyword evidence="3" id="KW-1003">Cell membrane</keyword>
<keyword evidence="8" id="KW-0862">Zinc</keyword>
<feature type="transmembrane region" description="Helical" evidence="12">
    <location>
        <begin position="141"/>
        <end position="161"/>
    </location>
</feature>
<dbReference type="PANTHER" id="PTHR43221:SF1">
    <property type="entry name" value="PROTEASE HTPX"/>
    <property type="match status" value="1"/>
</dbReference>
<evidence type="ECO:0000256" key="7">
    <source>
        <dbReference type="ARBA" id="ARBA00022801"/>
    </source>
</evidence>
<organism evidence="14 15">
    <name type="scientific">Bdellovibrio svalbardensis</name>
    <dbReference type="NCBI Taxonomy" id="2972972"/>
    <lineage>
        <taxon>Bacteria</taxon>
        <taxon>Pseudomonadati</taxon>
        <taxon>Bdellovibrionota</taxon>
        <taxon>Bdellovibrionia</taxon>
        <taxon>Bdellovibrionales</taxon>
        <taxon>Pseudobdellovibrionaceae</taxon>
        <taxon>Bdellovibrio</taxon>
    </lineage>
</organism>
<comment type="subcellular location">
    <subcellularLocation>
        <location evidence="2">Cell membrane</location>
        <topology evidence="2">Multi-pass membrane protein</topology>
    </subcellularLocation>
</comment>
<dbReference type="InterPro" id="IPR050083">
    <property type="entry name" value="HtpX_protease"/>
</dbReference>
<proteinExistence type="predicted"/>
<keyword evidence="11 12" id="KW-0472">Membrane</keyword>
<evidence type="ECO:0000313" key="14">
    <source>
        <dbReference type="EMBL" id="MDG0816474.1"/>
    </source>
</evidence>
<keyword evidence="5 12" id="KW-0812">Transmembrane</keyword>
<dbReference type="RefSeq" id="WP_277577953.1">
    <property type="nucleotide sequence ID" value="NZ_JANRMI010000002.1"/>
</dbReference>
<evidence type="ECO:0000259" key="13">
    <source>
        <dbReference type="Pfam" id="PF01435"/>
    </source>
</evidence>
<keyword evidence="9 12" id="KW-1133">Transmembrane helix</keyword>
<feature type="domain" description="Peptidase M48" evidence="13">
    <location>
        <begin position="187"/>
        <end position="421"/>
    </location>
</feature>
<evidence type="ECO:0000256" key="11">
    <source>
        <dbReference type="ARBA" id="ARBA00023136"/>
    </source>
</evidence>
<sequence length="477" mass="52809">MGSAAMKSYSATKTKKSLTTLLEKSGVTQSELNDYDLELTSLCPKVSTLNNSELGQALQQVCTLDNDLENFEIACIIVSGTLFITLLLFAVMGWATKFSRMLHLLSFKFGIFAFTFLVCGSVIANAAILVSASYFIPSYFIGYYLPKLTGILALGAAYLVFQICKNSLGLIRSSTLTVVAKRMFPSEQPKLWEEVRKIAIEAGVQPPNNILIGLEPNFFVTECSVNTLDGLCKGRSLFISASIVKSLSLDEFKSILLHEFGHFKGLDTLFSIHYSPIFKRLENTQSLLESAGQNINNNVGYIAALPTTIMVSFFNLCFRSSHAHHNRTREESADDLAVNLTSNRIFASALIKSVAIGAFWSPIHDKIKSLAEEKRVLSNIPLALRNLFSTVNSEDVRILVNDEDQMHPFDSHPPLINRVTRVGVDFQSITTEPPAVTAECLIDKSNELEEELSTIRYGQLGRQGFIDLDKLFEPESA</sequence>
<feature type="transmembrane region" description="Helical" evidence="12">
    <location>
        <begin position="107"/>
        <end position="135"/>
    </location>
</feature>